<dbReference type="GO" id="GO:0006313">
    <property type="term" value="P:DNA transposition"/>
    <property type="evidence" value="ECO:0007669"/>
    <property type="project" value="InterPro"/>
</dbReference>
<keyword evidence="3" id="KW-0815">Transposition</keyword>
<evidence type="ECO:0000259" key="8">
    <source>
        <dbReference type="Pfam" id="PF05598"/>
    </source>
</evidence>
<keyword evidence="4" id="KW-0238">DNA-binding</keyword>
<dbReference type="InterPro" id="IPR008490">
    <property type="entry name" value="Transposase_InsH_N"/>
</dbReference>
<evidence type="ECO:0000259" key="7">
    <source>
        <dbReference type="Pfam" id="PF01609"/>
    </source>
</evidence>
<reference evidence="9 10" key="1">
    <citation type="journal article" date="2019" name="Nat. Microbiol.">
        <title>Mediterranean grassland soil C-N compound turnover is dependent on rainfall and depth, and is mediated by genomically divergent microorganisms.</title>
        <authorList>
            <person name="Diamond S."/>
            <person name="Andeer P.F."/>
            <person name="Li Z."/>
            <person name="Crits-Christoph A."/>
            <person name="Burstein D."/>
            <person name="Anantharaman K."/>
            <person name="Lane K.R."/>
            <person name="Thomas B.C."/>
            <person name="Pan C."/>
            <person name="Northen T.R."/>
            <person name="Banfield J.F."/>
        </authorList>
    </citation>
    <scope>NUCLEOTIDE SEQUENCE [LARGE SCALE GENOMIC DNA]</scope>
    <source>
        <strain evidence="9">WS_8</strain>
    </source>
</reference>
<feature type="domain" description="Transposase InsH N-terminal" evidence="8">
    <location>
        <begin position="16"/>
        <end position="111"/>
    </location>
</feature>
<dbReference type="AlphaFoldDB" id="A0A538TK39"/>
<dbReference type="Proteomes" id="UP000316609">
    <property type="component" value="Unassembled WGS sequence"/>
</dbReference>
<dbReference type="PANTHER" id="PTHR35604:SF2">
    <property type="entry name" value="TRANSPOSASE INSH FOR INSERTION SEQUENCE ELEMENT IS5A-RELATED"/>
    <property type="match status" value="1"/>
</dbReference>
<sequence>MMGTSNTQAAMFHYTSVDQLVPADDPLRAIEAVIDWEVIRERMARFYSPLGRPSIPPEQLLKAMLIGYLFGITSERRLMREIQVNLSYRRFLGLDLESEVWHPTTFTKNRNQRFRESEIFRWLFDHVVAGAVAKGLVTGHHVSQDGTLVRANCSFKSIEPIAVRQSPKQYREQVAKENPEPSEAESATGGTPPPNAGGSAVGRNPTVNFRGEPRRNETHRSKTDPDARLARRSDGQGAYPGYHVHYTMDNRSRLTLDVETTQAQGRPETEAGRTMLARLKRRHGLTPRTLGADKGYFVASFLGSLRRRGIKPHIACPATSIKKRAKALREWAKRKTRSRGYALSQRYRKQIEELFGEAKEFMGLRRLRLRTLARVQEQPLLTALAQNLKRLVKLHSPVTA</sequence>
<keyword evidence="5" id="KW-0233">DNA recombination</keyword>
<evidence type="ECO:0000256" key="3">
    <source>
        <dbReference type="ARBA" id="ARBA00022578"/>
    </source>
</evidence>
<dbReference type="PANTHER" id="PTHR35604">
    <property type="entry name" value="TRANSPOSASE INSH FOR INSERTION SEQUENCE ELEMENT IS5A-RELATED"/>
    <property type="match status" value="1"/>
</dbReference>
<evidence type="ECO:0000256" key="2">
    <source>
        <dbReference type="ARBA" id="ARBA00010075"/>
    </source>
</evidence>
<evidence type="ECO:0000313" key="9">
    <source>
        <dbReference type="EMBL" id="TMQ63982.1"/>
    </source>
</evidence>
<proteinExistence type="inferred from homology"/>
<dbReference type="GO" id="GO:0004803">
    <property type="term" value="F:transposase activity"/>
    <property type="evidence" value="ECO:0007669"/>
    <property type="project" value="InterPro"/>
</dbReference>
<organism evidence="9 10">
    <name type="scientific">Eiseniibacteriota bacterium</name>
    <dbReference type="NCBI Taxonomy" id="2212470"/>
    <lineage>
        <taxon>Bacteria</taxon>
        <taxon>Candidatus Eiseniibacteriota</taxon>
    </lineage>
</organism>
<comment type="function">
    <text evidence="1">Involved in the transposition of the insertion sequence IS5.</text>
</comment>
<comment type="similarity">
    <text evidence="2">Belongs to the transposase 11 family.</text>
</comment>
<evidence type="ECO:0000256" key="4">
    <source>
        <dbReference type="ARBA" id="ARBA00023125"/>
    </source>
</evidence>
<evidence type="ECO:0000313" key="10">
    <source>
        <dbReference type="Proteomes" id="UP000316609"/>
    </source>
</evidence>
<protein>
    <submittedName>
        <fullName evidence="9">IS5 family transposase</fullName>
    </submittedName>
</protein>
<dbReference type="InterPro" id="IPR002559">
    <property type="entry name" value="Transposase_11"/>
</dbReference>
<dbReference type="InterPro" id="IPR047959">
    <property type="entry name" value="Transpos_IS5"/>
</dbReference>
<dbReference type="GO" id="GO:0003677">
    <property type="term" value="F:DNA binding"/>
    <property type="evidence" value="ECO:0007669"/>
    <property type="project" value="UniProtKB-KW"/>
</dbReference>
<evidence type="ECO:0000256" key="5">
    <source>
        <dbReference type="ARBA" id="ARBA00023172"/>
    </source>
</evidence>
<name>A0A538TK39_UNCEI</name>
<gene>
    <name evidence="9" type="ORF">E6K78_10050</name>
</gene>
<feature type="compositionally biased region" description="Basic and acidic residues" evidence="6">
    <location>
        <begin position="211"/>
        <end position="234"/>
    </location>
</feature>
<comment type="caution">
    <text evidence="9">The sequence shown here is derived from an EMBL/GenBank/DDBJ whole genome shotgun (WGS) entry which is preliminary data.</text>
</comment>
<accession>A0A538TK39</accession>
<evidence type="ECO:0000256" key="6">
    <source>
        <dbReference type="SAM" id="MobiDB-lite"/>
    </source>
</evidence>
<dbReference type="EMBL" id="VBOY01000097">
    <property type="protein sequence ID" value="TMQ63982.1"/>
    <property type="molecule type" value="Genomic_DNA"/>
</dbReference>
<feature type="domain" description="Transposase IS4-like" evidence="7">
    <location>
        <begin position="232"/>
        <end position="388"/>
    </location>
</feature>
<feature type="compositionally biased region" description="Basic and acidic residues" evidence="6">
    <location>
        <begin position="169"/>
        <end position="179"/>
    </location>
</feature>
<dbReference type="NCBIfam" id="NF033581">
    <property type="entry name" value="transpos_IS5_4"/>
    <property type="match status" value="1"/>
</dbReference>
<dbReference type="Pfam" id="PF01609">
    <property type="entry name" value="DDE_Tnp_1"/>
    <property type="match status" value="1"/>
</dbReference>
<feature type="region of interest" description="Disordered" evidence="6">
    <location>
        <begin position="166"/>
        <end position="242"/>
    </location>
</feature>
<evidence type="ECO:0000256" key="1">
    <source>
        <dbReference type="ARBA" id="ARBA00003544"/>
    </source>
</evidence>
<dbReference type="Pfam" id="PF05598">
    <property type="entry name" value="DUF772"/>
    <property type="match status" value="1"/>
</dbReference>